<evidence type="ECO:0008006" key="3">
    <source>
        <dbReference type="Google" id="ProtNLM"/>
    </source>
</evidence>
<dbReference type="EMBL" id="JAGSCS010000002">
    <property type="protein sequence ID" value="MBR0575134.1"/>
    <property type="molecule type" value="Genomic_DNA"/>
</dbReference>
<protein>
    <recommendedName>
        <fullName evidence="3">Helix-turn-helix domain-containing protein</fullName>
    </recommendedName>
</protein>
<accession>A0A941CP84</accession>
<dbReference type="Proteomes" id="UP000675379">
    <property type="component" value="Unassembled WGS sequence"/>
</dbReference>
<organism evidence="1 2">
    <name type="scientific">Proteiniclasticum sediminis</name>
    <dbReference type="NCBI Taxonomy" id="2804028"/>
    <lineage>
        <taxon>Bacteria</taxon>
        <taxon>Bacillati</taxon>
        <taxon>Bacillota</taxon>
        <taxon>Clostridia</taxon>
        <taxon>Eubacteriales</taxon>
        <taxon>Clostridiaceae</taxon>
        <taxon>Proteiniclasticum</taxon>
    </lineage>
</organism>
<dbReference type="AlphaFoldDB" id="A0A941CP84"/>
<name>A0A941CP84_9CLOT</name>
<proteinExistence type="predicted"/>
<dbReference type="RefSeq" id="WP_211799652.1">
    <property type="nucleotide sequence ID" value="NZ_JAGSCS010000002.1"/>
</dbReference>
<evidence type="ECO:0000313" key="2">
    <source>
        <dbReference type="Proteomes" id="UP000675379"/>
    </source>
</evidence>
<reference evidence="1" key="1">
    <citation type="submission" date="2021-04" db="EMBL/GenBank/DDBJ databases">
        <title>Proteiniclasticum sedimins sp. nov., an obligate anaerobic bacterium isolated from anaerobic sludge.</title>
        <authorList>
            <person name="Liu J."/>
        </authorList>
    </citation>
    <scope>NUCLEOTIDE SEQUENCE</scope>
    <source>
        <strain evidence="1">BAD-10</strain>
    </source>
</reference>
<sequence length="61" mass="6960">MQYITVKQASERWGISDRRVRILCEAGRIKGIVREVRSYLIPADTMKPIDGRTLGGKMIPE</sequence>
<comment type="caution">
    <text evidence="1">The sequence shown here is derived from an EMBL/GenBank/DDBJ whole genome shotgun (WGS) entry which is preliminary data.</text>
</comment>
<keyword evidence="2" id="KW-1185">Reference proteome</keyword>
<evidence type="ECO:0000313" key="1">
    <source>
        <dbReference type="EMBL" id="MBR0575134.1"/>
    </source>
</evidence>
<gene>
    <name evidence="1" type="ORF">KCG48_02145</name>
</gene>